<evidence type="ECO:0000313" key="3">
    <source>
        <dbReference type="Proteomes" id="UP001459204"/>
    </source>
</evidence>
<evidence type="ECO:0000313" key="2">
    <source>
        <dbReference type="EMBL" id="MEL1264431.1"/>
    </source>
</evidence>
<dbReference type="EMBL" id="JBBWWT010000003">
    <property type="protein sequence ID" value="MEL1264431.1"/>
    <property type="molecule type" value="Genomic_DNA"/>
</dbReference>
<keyword evidence="3" id="KW-1185">Reference proteome</keyword>
<dbReference type="Pfam" id="PF20248">
    <property type="entry name" value="DUF6603"/>
    <property type="match status" value="1"/>
</dbReference>
<name>A0ABU9IZM4_9GAMM</name>
<feature type="domain" description="DUF6603" evidence="1">
    <location>
        <begin position="99"/>
        <end position="615"/>
    </location>
</feature>
<organism evidence="2 3">
    <name type="scientific">Pseudoxanthomonas putridarboris</name>
    <dbReference type="NCBI Taxonomy" id="752605"/>
    <lineage>
        <taxon>Bacteria</taxon>
        <taxon>Pseudomonadati</taxon>
        <taxon>Pseudomonadota</taxon>
        <taxon>Gammaproteobacteria</taxon>
        <taxon>Lysobacterales</taxon>
        <taxon>Lysobacteraceae</taxon>
        <taxon>Pseudoxanthomonas</taxon>
    </lineage>
</organism>
<reference evidence="2 3" key="1">
    <citation type="submission" date="2024-04" db="EMBL/GenBank/DDBJ databases">
        <title>Draft genome sequence of Pseudoxanthomonas putridarboris WD12.</title>
        <authorList>
            <person name="Oh J."/>
        </authorList>
    </citation>
    <scope>NUCLEOTIDE SEQUENCE [LARGE SCALE GENOMIC DNA]</scope>
    <source>
        <strain evidence="2 3">WD12</strain>
    </source>
</reference>
<proteinExistence type="predicted"/>
<gene>
    <name evidence="2" type="ORF">AAD027_08620</name>
</gene>
<protein>
    <submittedName>
        <fullName evidence="2">DUF6603 domain-containing protein</fullName>
    </submittedName>
</protein>
<evidence type="ECO:0000259" key="1">
    <source>
        <dbReference type="Pfam" id="PF20248"/>
    </source>
</evidence>
<dbReference type="InterPro" id="IPR046538">
    <property type="entry name" value="DUF6603"/>
</dbReference>
<accession>A0ABU9IZM4</accession>
<comment type="caution">
    <text evidence="2">The sequence shown here is derived from an EMBL/GenBank/DDBJ whole genome shotgun (WGS) entry which is preliminary data.</text>
</comment>
<dbReference type="RefSeq" id="WP_341725611.1">
    <property type="nucleotide sequence ID" value="NZ_JBBWWT010000003.1"/>
</dbReference>
<sequence>MANTNITAYADDFIATVSRQLGASAPLGDLDRLRLAAQQLKLAADGGAAVDWDTAATEWTQARDALLGQLAGFLTEGLPELPGLDALARAVGWNSGEGLSGSVEVGPFRLGLAPSSLMIRPGSLPPITLGPLRPSGIEASIALPGGGAGMPGGGSLMRLAHGFGGTLSVPIGPVMADAAAVVETLPDGTPSLLAIIGMTFMPPVQLSFGFSLDRIGGIVGANRTSDTDALAQAVRTGAAGNVLFAAAPPASPGALVTEMGRLFPARQGRHLGGPTLHLSWLSMGVGSLMSLDIGVIIEFPSVRITVLGVAKAEIPGMPGLLHLRLDVLGIVDPDQSLVSIDASLVDSHVLGIFSVYGDAALRLNWGSQAYAVVSVGGFFPGFNPEPARLPAMRRAGMSLDLPSPLPMYMRAEGYFAVTTNTIQLGCRIEASISMGLLSAHGFLQVDALVQFRPFYFVAQCAAGFDVGVAGFSFGGVRLDGTVSGPGPFTVRGKLTIETFLFDLSWDETFTFGSGPSDRLTANASLLAAMEEELARPGNMRAQSMHDAAVVLKPGLASSGNLAAVPPAGTLSWSQGRAPLGVAVDRVDGMPLPARQTVVMGNAGAAVKDRFSPGSYCTLTQSEALNRPPFDLLDAGLEPALAPAPSAPMMTDDSKVKVVVVMGEQSHPPLFSGRFDLTIASLLVDASRGPPALSSDKALVTATRETWTHIGTGTGVSFDSATAAHQAAKRWPRMTAAVAYADASAPVDLSGI</sequence>
<dbReference type="Proteomes" id="UP001459204">
    <property type="component" value="Unassembled WGS sequence"/>
</dbReference>